<dbReference type="AlphaFoldDB" id="A0AAX3WTH8"/>
<organism evidence="1 2">
    <name type="scientific">Lysinibacillus pakistanensis</name>
    <dbReference type="NCBI Taxonomy" id="759811"/>
    <lineage>
        <taxon>Bacteria</taxon>
        <taxon>Bacillati</taxon>
        <taxon>Bacillota</taxon>
        <taxon>Bacilli</taxon>
        <taxon>Bacillales</taxon>
        <taxon>Bacillaceae</taxon>
        <taxon>Lysinibacillus</taxon>
    </lineage>
</organism>
<name>A0AAX3WTH8_9BACI</name>
<protein>
    <submittedName>
        <fullName evidence="1">Hydrolase</fullName>
    </submittedName>
</protein>
<evidence type="ECO:0000313" key="1">
    <source>
        <dbReference type="EMBL" id="WHY50073.1"/>
    </source>
</evidence>
<evidence type="ECO:0000313" key="2">
    <source>
        <dbReference type="Proteomes" id="UP001178322"/>
    </source>
</evidence>
<sequence>MSINRNVNNNRKKCFSCDEKENHHEKDHHRCKGCVCNQLRRLQTQTEVDLFLFGGQIIEDVIFISFDQKNCCAFFNDPETEPGSTIIVDCQDIQAIRIEAD</sequence>
<gene>
    <name evidence="1" type="ORF">QNH24_17300</name>
</gene>
<accession>A0AAX3WTH8</accession>
<dbReference type="GO" id="GO:0016787">
    <property type="term" value="F:hydrolase activity"/>
    <property type="evidence" value="ECO:0007669"/>
    <property type="project" value="UniProtKB-KW"/>
</dbReference>
<dbReference type="Proteomes" id="UP001178322">
    <property type="component" value="Chromosome"/>
</dbReference>
<reference evidence="1" key="1">
    <citation type="submission" date="2023-05" db="EMBL/GenBank/DDBJ databases">
        <title>Comparative genomics of Bacillaceae isolates and their secondary metabolite potential.</title>
        <authorList>
            <person name="Song L."/>
            <person name="Nielsen L.J."/>
            <person name="Mohite O."/>
            <person name="Xu X."/>
            <person name="Weber T."/>
            <person name="Kovacs A.T."/>
        </authorList>
    </citation>
    <scope>NUCLEOTIDE SEQUENCE</scope>
    <source>
        <strain evidence="1">LY1</strain>
    </source>
</reference>
<dbReference type="RefSeq" id="WP_283868770.1">
    <property type="nucleotide sequence ID" value="NZ_CP126101.1"/>
</dbReference>
<dbReference type="EMBL" id="CP126101">
    <property type="protein sequence ID" value="WHY50073.1"/>
    <property type="molecule type" value="Genomic_DNA"/>
</dbReference>
<proteinExistence type="predicted"/>
<keyword evidence="1" id="KW-0378">Hydrolase</keyword>